<dbReference type="CDD" id="cd00383">
    <property type="entry name" value="trans_reg_C"/>
    <property type="match status" value="1"/>
</dbReference>
<feature type="domain" description="OmpR/PhoB-type" evidence="11">
    <location>
        <begin position="134"/>
        <end position="233"/>
    </location>
</feature>
<evidence type="ECO:0000256" key="9">
    <source>
        <dbReference type="PROSITE-ProRule" id="PRU01091"/>
    </source>
</evidence>
<evidence type="ECO:0000256" key="4">
    <source>
        <dbReference type="ARBA" id="ARBA00023012"/>
    </source>
</evidence>
<dbReference type="EMBL" id="JACJFM010000005">
    <property type="protein sequence ID" value="MBB1486172.1"/>
    <property type="molecule type" value="Genomic_DNA"/>
</dbReference>
<evidence type="ECO:0000256" key="5">
    <source>
        <dbReference type="ARBA" id="ARBA00023015"/>
    </source>
</evidence>
<comment type="caution">
    <text evidence="12">The sequence shown here is derived from an EMBL/GenBank/DDBJ whole genome shotgun (WGS) entry which is preliminary data.</text>
</comment>
<keyword evidence="2" id="KW-0963">Cytoplasm</keyword>
<dbReference type="InterPro" id="IPR016032">
    <property type="entry name" value="Sig_transdc_resp-reg_C-effctor"/>
</dbReference>
<evidence type="ECO:0000313" key="13">
    <source>
        <dbReference type="Proteomes" id="UP000565262"/>
    </source>
</evidence>
<protein>
    <submittedName>
        <fullName evidence="12">Response regulator</fullName>
    </submittedName>
</protein>
<dbReference type="InterPro" id="IPR011006">
    <property type="entry name" value="CheY-like_superfamily"/>
</dbReference>
<proteinExistence type="predicted"/>
<keyword evidence="13" id="KW-1185">Reference proteome</keyword>
<dbReference type="GO" id="GO:0000976">
    <property type="term" value="F:transcription cis-regulatory region binding"/>
    <property type="evidence" value="ECO:0007669"/>
    <property type="project" value="TreeGrafter"/>
</dbReference>
<sequence length="233" mass="26278">MNGLKIVLVEDDIELAELTTEYLQGFDHQVIHIDEGTHAVEQILKEQPDLVILDVMLPGKNGTDICRELRQDFDNPIIMLTARTDQIDQIIGLEIGADDYICKPVEPRLLVARVNAVTRRSQRSGDAAGNTSSHSRIEVQDLVIDDSARIVSRNGEAVELSTLEYDMIYLLASRAGEVLSREFIFREVRGLEYDGLSRFVDITISRLRQKIGDDPNHPVRIKTVRNRGYLLAP</sequence>
<reference evidence="12 13" key="1">
    <citation type="submission" date="2020-08" db="EMBL/GenBank/DDBJ databases">
        <title>Oceanospirillum sp. nov. isolated from marine sediment.</title>
        <authorList>
            <person name="Ji X."/>
        </authorList>
    </citation>
    <scope>NUCLEOTIDE SEQUENCE [LARGE SCALE GENOMIC DNA]</scope>
    <source>
        <strain evidence="12 13">D5</strain>
    </source>
</reference>
<dbReference type="InterPro" id="IPR036388">
    <property type="entry name" value="WH-like_DNA-bd_sf"/>
</dbReference>
<dbReference type="GO" id="GO:0032993">
    <property type="term" value="C:protein-DNA complex"/>
    <property type="evidence" value="ECO:0007669"/>
    <property type="project" value="TreeGrafter"/>
</dbReference>
<dbReference type="InterPro" id="IPR039420">
    <property type="entry name" value="WalR-like"/>
</dbReference>
<dbReference type="GO" id="GO:0005829">
    <property type="term" value="C:cytosol"/>
    <property type="evidence" value="ECO:0007669"/>
    <property type="project" value="TreeGrafter"/>
</dbReference>
<dbReference type="InterPro" id="IPR001789">
    <property type="entry name" value="Sig_transdc_resp-reg_receiver"/>
</dbReference>
<dbReference type="Pfam" id="PF00486">
    <property type="entry name" value="Trans_reg_C"/>
    <property type="match status" value="1"/>
</dbReference>
<keyword evidence="5" id="KW-0805">Transcription regulation</keyword>
<evidence type="ECO:0000256" key="6">
    <source>
        <dbReference type="ARBA" id="ARBA00023125"/>
    </source>
</evidence>
<dbReference type="Gene3D" id="1.10.10.10">
    <property type="entry name" value="Winged helix-like DNA-binding domain superfamily/Winged helix DNA-binding domain"/>
    <property type="match status" value="1"/>
</dbReference>
<dbReference type="PROSITE" id="PS51755">
    <property type="entry name" value="OMPR_PHOB"/>
    <property type="match status" value="1"/>
</dbReference>
<evidence type="ECO:0000256" key="8">
    <source>
        <dbReference type="PROSITE-ProRule" id="PRU00169"/>
    </source>
</evidence>
<keyword evidence="3 8" id="KW-0597">Phosphoprotein</keyword>
<dbReference type="SMART" id="SM00862">
    <property type="entry name" value="Trans_reg_C"/>
    <property type="match status" value="1"/>
</dbReference>
<dbReference type="GO" id="GO:0000156">
    <property type="term" value="F:phosphorelay response regulator activity"/>
    <property type="evidence" value="ECO:0007669"/>
    <property type="project" value="TreeGrafter"/>
</dbReference>
<dbReference type="FunFam" id="1.10.10.10:FF:000099">
    <property type="entry name" value="Two-component system response regulator TorR"/>
    <property type="match status" value="1"/>
</dbReference>
<comment type="subcellular location">
    <subcellularLocation>
        <location evidence="1">Cytoplasm</location>
    </subcellularLocation>
</comment>
<evidence type="ECO:0000313" key="12">
    <source>
        <dbReference type="EMBL" id="MBB1486172.1"/>
    </source>
</evidence>
<dbReference type="Gene3D" id="6.10.250.690">
    <property type="match status" value="1"/>
</dbReference>
<dbReference type="PANTHER" id="PTHR48111">
    <property type="entry name" value="REGULATOR OF RPOS"/>
    <property type="match status" value="1"/>
</dbReference>
<dbReference type="AlphaFoldDB" id="A0A839INT6"/>
<dbReference type="SUPFAM" id="SSF46894">
    <property type="entry name" value="C-terminal effector domain of the bipartite response regulators"/>
    <property type="match status" value="1"/>
</dbReference>
<evidence type="ECO:0000259" key="10">
    <source>
        <dbReference type="PROSITE" id="PS50110"/>
    </source>
</evidence>
<name>A0A839INT6_9GAMM</name>
<feature type="modified residue" description="4-aspartylphosphate" evidence="8">
    <location>
        <position position="54"/>
    </location>
</feature>
<dbReference type="InterPro" id="IPR001867">
    <property type="entry name" value="OmpR/PhoB-type_DNA-bd"/>
</dbReference>
<dbReference type="Pfam" id="PF00072">
    <property type="entry name" value="Response_reg"/>
    <property type="match status" value="1"/>
</dbReference>
<dbReference type="Proteomes" id="UP000565262">
    <property type="component" value="Unassembled WGS sequence"/>
</dbReference>
<gene>
    <name evidence="12" type="ORF">H4O21_06085</name>
</gene>
<evidence type="ECO:0000259" key="11">
    <source>
        <dbReference type="PROSITE" id="PS51755"/>
    </source>
</evidence>
<dbReference type="Gene3D" id="3.40.50.2300">
    <property type="match status" value="1"/>
</dbReference>
<dbReference type="RefSeq" id="WP_182807953.1">
    <property type="nucleotide sequence ID" value="NZ_JACJFM010000005.1"/>
</dbReference>
<dbReference type="PROSITE" id="PS50110">
    <property type="entry name" value="RESPONSE_REGULATORY"/>
    <property type="match status" value="1"/>
</dbReference>
<dbReference type="GO" id="GO:0006355">
    <property type="term" value="P:regulation of DNA-templated transcription"/>
    <property type="evidence" value="ECO:0007669"/>
    <property type="project" value="InterPro"/>
</dbReference>
<feature type="domain" description="Response regulatory" evidence="10">
    <location>
        <begin position="5"/>
        <end position="118"/>
    </location>
</feature>
<evidence type="ECO:0000256" key="7">
    <source>
        <dbReference type="ARBA" id="ARBA00023163"/>
    </source>
</evidence>
<evidence type="ECO:0000256" key="1">
    <source>
        <dbReference type="ARBA" id="ARBA00004496"/>
    </source>
</evidence>
<keyword evidence="4" id="KW-0902">Two-component regulatory system</keyword>
<dbReference type="SUPFAM" id="SSF52172">
    <property type="entry name" value="CheY-like"/>
    <property type="match status" value="1"/>
</dbReference>
<evidence type="ECO:0000256" key="3">
    <source>
        <dbReference type="ARBA" id="ARBA00022553"/>
    </source>
</evidence>
<evidence type="ECO:0000256" key="2">
    <source>
        <dbReference type="ARBA" id="ARBA00022490"/>
    </source>
</evidence>
<keyword evidence="7" id="KW-0804">Transcription</keyword>
<dbReference type="SMART" id="SM00448">
    <property type="entry name" value="REC"/>
    <property type="match status" value="1"/>
</dbReference>
<keyword evidence="6 9" id="KW-0238">DNA-binding</keyword>
<accession>A0A839INT6</accession>
<dbReference type="PANTHER" id="PTHR48111:SF47">
    <property type="entry name" value="TRANSCRIPTIONAL REGULATORY PROTEIN RSTA"/>
    <property type="match status" value="1"/>
</dbReference>
<organism evidence="12 13">
    <name type="scientific">Oceanospirillum sediminis</name>
    <dbReference type="NCBI Taxonomy" id="2760088"/>
    <lineage>
        <taxon>Bacteria</taxon>
        <taxon>Pseudomonadati</taxon>
        <taxon>Pseudomonadota</taxon>
        <taxon>Gammaproteobacteria</taxon>
        <taxon>Oceanospirillales</taxon>
        <taxon>Oceanospirillaceae</taxon>
        <taxon>Oceanospirillum</taxon>
    </lineage>
</organism>
<feature type="DNA-binding region" description="OmpR/PhoB-type" evidence="9">
    <location>
        <begin position="134"/>
        <end position="233"/>
    </location>
</feature>